<evidence type="ECO:0000256" key="2">
    <source>
        <dbReference type="ARBA" id="ARBA00023186"/>
    </source>
</evidence>
<gene>
    <name evidence="3" type="primary">ureF</name>
    <name evidence="4" type="ORF">ACFOGJ_14530</name>
</gene>
<keyword evidence="3" id="KW-0963">Cytoplasm</keyword>
<protein>
    <recommendedName>
        <fullName evidence="3">Urease accessory protein UreF</fullName>
    </recommendedName>
</protein>
<keyword evidence="5" id="KW-1185">Reference proteome</keyword>
<evidence type="ECO:0000256" key="3">
    <source>
        <dbReference type="HAMAP-Rule" id="MF_01385"/>
    </source>
</evidence>
<evidence type="ECO:0000313" key="5">
    <source>
        <dbReference type="Proteomes" id="UP001595528"/>
    </source>
</evidence>
<dbReference type="PIRSF" id="PIRSF009467">
    <property type="entry name" value="Ureas_acces_UreF"/>
    <property type="match status" value="1"/>
</dbReference>
<keyword evidence="2 3" id="KW-0143">Chaperone</keyword>
<dbReference type="Pfam" id="PF01730">
    <property type="entry name" value="UreF"/>
    <property type="match status" value="1"/>
</dbReference>
<comment type="function">
    <text evidence="3">Required for maturation of urease via the functional incorporation of the urease nickel metallocenter.</text>
</comment>
<evidence type="ECO:0000256" key="1">
    <source>
        <dbReference type="ARBA" id="ARBA00022988"/>
    </source>
</evidence>
<dbReference type="RefSeq" id="WP_379901585.1">
    <property type="nucleotide sequence ID" value="NZ_JBHRTR010000028.1"/>
</dbReference>
<comment type="similarity">
    <text evidence="3">Belongs to the UreF family.</text>
</comment>
<evidence type="ECO:0000313" key="4">
    <source>
        <dbReference type="EMBL" id="MFC3228457.1"/>
    </source>
</evidence>
<dbReference type="InterPro" id="IPR038277">
    <property type="entry name" value="UreF_sf"/>
</dbReference>
<dbReference type="Gene3D" id="1.10.4190.10">
    <property type="entry name" value="Urease accessory protein UreF"/>
    <property type="match status" value="1"/>
</dbReference>
<organism evidence="4 5">
    <name type="scientific">Marinibaculum pumilum</name>
    <dbReference type="NCBI Taxonomy" id="1766165"/>
    <lineage>
        <taxon>Bacteria</taxon>
        <taxon>Pseudomonadati</taxon>
        <taxon>Pseudomonadota</taxon>
        <taxon>Alphaproteobacteria</taxon>
        <taxon>Rhodospirillales</taxon>
        <taxon>Rhodospirillaceae</taxon>
        <taxon>Marinibaculum</taxon>
    </lineage>
</organism>
<proteinExistence type="inferred from homology"/>
<dbReference type="PANTHER" id="PTHR33620:SF1">
    <property type="entry name" value="UREASE ACCESSORY PROTEIN F"/>
    <property type="match status" value="1"/>
</dbReference>
<accession>A0ABV7L1G8</accession>
<dbReference type="Proteomes" id="UP001595528">
    <property type="component" value="Unassembled WGS sequence"/>
</dbReference>
<sequence>MTLHALLALQHADSAFPSGGFAFSQGLEAWAGLQAGGGRLAPERLSAFIGQQLRQRWHPADRVAVALAHRSAGDLPALAALDSEVEAATLNRRFRVGSRRNGAALLATHDRLGTPGAAAWRREVLAGHVHGHLAPVQGLVWAGLGLAEEVALAMSGYVFLTGLTTAAIRMNLIGALGAQAILRDMLDLVAASAAEPVPADAAISAFTPLTEIAIMQGGQDGARLFSS</sequence>
<comment type="subunit">
    <text evidence="3">UreD, UreF and UreG form a complex that acts as a GTP-hydrolysis-dependent molecular chaperone, activating the urease apoprotein by helping to assemble the nickel containing metallocenter of UreC. The UreE protein probably delivers the nickel.</text>
</comment>
<reference evidence="5" key="1">
    <citation type="journal article" date="2019" name="Int. J. Syst. Evol. Microbiol.">
        <title>The Global Catalogue of Microorganisms (GCM) 10K type strain sequencing project: providing services to taxonomists for standard genome sequencing and annotation.</title>
        <authorList>
            <consortium name="The Broad Institute Genomics Platform"/>
            <consortium name="The Broad Institute Genome Sequencing Center for Infectious Disease"/>
            <person name="Wu L."/>
            <person name="Ma J."/>
        </authorList>
    </citation>
    <scope>NUCLEOTIDE SEQUENCE [LARGE SCALE GENOMIC DNA]</scope>
    <source>
        <strain evidence="5">KCTC 42964</strain>
    </source>
</reference>
<keyword evidence="1 3" id="KW-0996">Nickel insertion</keyword>
<name>A0ABV7L1G8_9PROT</name>
<dbReference type="HAMAP" id="MF_01385">
    <property type="entry name" value="UreF"/>
    <property type="match status" value="1"/>
</dbReference>
<comment type="subcellular location">
    <subcellularLocation>
        <location evidence="3">Cytoplasm</location>
    </subcellularLocation>
</comment>
<dbReference type="InterPro" id="IPR002639">
    <property type="entry name" value="UreF"/>
</dbReference>
<dbReference type="PANTHER" id="PTHR33620">
    <property type="entry name" value="UREASE ACCESSORY PROTEIN F"/>
    <property type="match status" value="1"/>
</dbReference>
<comment type="caution">
    <text evidence="4">The sequence shown here is derived from an EMBL/GenBank/DDBJ whole genome shotgun (WGS) entry which is preliminary data.</text>
</comment>
<dbReference type="EMBL" id="JBHRTR010000028">
    <property type="protein sequence ID" value="MFC3228457.1"/>
    <property type="molecule type" value="Genomic_DNA"/>
</dbReference>